<feature type="transmembrane region" description="Helical" evidence="1">
    <location>
        <begin position="198"/>
        <end position="219"/>
    </location>
</feature>
<keyword evidence="1" id="KW-0812">Transmembrane</keyword>
<dbReference type="Pfam" id="PF10060">
    <property type="entry name" value="DUF2298"/>
    <property type="match status" value="1"/>
</dbReference>
<feature type="transmembrane region" description="Helical" evidence="1">
    <location>
        <begin position="316"/>
        <end position="349"/>
    </location>
</feature>
<evidence type="ECO:0000313" key="2">
    <source>
        <dbReference type="EMBL" id="RJG39204.1"/>
    </source>
</evidence>
<feature type="transmembrane region" description="Helical" evidence="1">
    <location>
        <begin position="361"/>
        <end position="380"/>
    </location>
</feature>
<evidence type="ECO:0008006" key="4">
    <source>
        <dbReference type="Google" id="ProtNLM"/>
    </source>
</evidence>
<feature type="transmembrane region" description="Helical" evidence="1">
    <location>
        <begin position="83"/>
        <end position="101"/>
    </location>
</feature>
<dbReference type="InterPro" id="IPR018746">
    <property type="entry name" value="DUF2298"/>
</dbReference>
<dbReference type="Proteomes" id="UP000283255">
    <property type="component" value="Unassembled WGS sequence"/>
</dbReference>
<feature type="transmembrane region" description="Helical" evidence="1">
    <location>
        <begin position="461"/>
        <end position="480"/>
    </location>
</feature>
<dbReference type="OrthoDB" id="5240958at2"/>
<dbReference type="AlphaFoldDB" id="A0A418YA90"/>
<keyword evidence="3" id="KW-1185">Reference proteome</keyword>
<organism evidence="2 3">
    <name type="scientific">Motilimonas pumila</name>
    <dbReference type="NCBI Taxonomy" id="2303987"/>
    <lineage>
        <taxon>Bacteria</taxon>
        <taxon>Pseudomonadati</taxon>
        <taxon>Pseudomonadota</taxon>
        <taxon>Gammaproteobacteria</taxon>
        <taxon>Alteromonadales</taxon>
        <taxon>Alteromonadales genera incertae sedis</taxon>
        <taxon>Motilimonas</taxon>
    </lineage>
</organism>
<accession>A0A418YA90</accession>
<name>A0A418YA90_9GAMM</name>
<evidence type="ECO:0000313" key="3">
    <source>
        <dbReference type="Proteomes" id="UP000283255"/>
    </source>
</evidence>
<protein>
    <recommendedName>
        <fullName evidence="4">Chlor_Arch_YYY domain-containing protein</fullName>
    </recommendedName>
</protein>
<proteinExistence type="predicted"/>
<sequence>MSLIFLALTILILVTNMAAVAVVGHRVTGNYAVSKLAGVLLFCLLLFFIEHYIGLGSLAWLWPLTTAASAYCIYRYRSHFINALWCAELVFIVGFLYGLTWKLAFPDIDGGSEALTDLSFVSNYLAGTQLPPEDNWLAGNSFNFYYAFQHYCAALMGRMLNLSVGYSYNLACAVVMAFIVSLTWSVASTWCRNKLLKLILLVAVVAGGTGVSPFVPFMYDYPTETQGQQAFAAQSKLWASVRYIGKYDAQVKTDFAKDTFGVAPKETLEMPLETIGYLTFLSDYHPPIGSFVLLLLALACIYQLEKVSTKLRQQQVLTGILVSTGPLVLITNTWVLPLQALLVFGWLAYRQLSGRNLCVKSVIIGGLTPLLLAYPFLFEFTSNALSTPLKLVSDDQRAPLAQWVLVLWPQLTLLALAGFVCRRMPLAAYFLAMAALFLLLTELLIIDDPMGGKYDRFNTTLKWWSWTQVFVLVGLSGILLANKFKWLRWLTLLPLLALSSYSIEMANYFLAEKKESKNKLHGHHWLTKDAVNRQILEYLTAAPRGVVLEGLERTAYTPSSALALFSNQASFAGWPSHEKQWRGNAEFIYERGRDTQAFYKGQLENSLDWLQKNNIQYIVYRASDRAQNKQGWLQIQRQVARDYVWLPFKEHGDERYGIWQRKVQGSF</sequence>
<dbReference type="RefSeq" id="WP_119912286.1">
    <property type="nucleotide sequence ID" value="NZ_QZCH01000036.1"/>
</dbReference>
<feature type="transmembrane region" description="Helical" evidence="1">
    <location>
        <begin position="166"/>
        <end position="186"/>
    </location>
</feature>
<keyword evidence="1" id="KW-1133">Transmembrane helix</keyword>
<feature type="transmembrane region" description="Helical" evidence="1">
    <location>
        <begin position="400"/>
        <end position="420"/>
    </location>
</feature>
<keyword evidence="1" id="KW-0472">Membrane</keyword>
<evidence type="ECO:0000256" key="1">
    <source>
        <dbReference type="SAM" id="Phobius"/>
    </source>
</evidence>
<reference evidence="2 3" key="2">
    <citation type="submission" date="2019-01" db="EMBL/GenBank/DDBJ databases">
        <title>Motilimonas pumilus sp. nov., isolated from the gut of sea cucumber (Apostichopus japonicus).</title>
        <authorList>
            <person name="Wang F.-Q."/>
            <person name="Ren L.-H."/>
            <person name="Lin Y.-W."/>
            <person name="Sun G.-H."/>
            <person name="Du Z.-J."/>
            <person name="Zhao J.-X."/>
            <person name="Liu X.-J."/>
            <person name="Liu L.-J."/>
        </authorList>
    </citation>
    <scope>NUCLEOTIDE SEQUENCE [LARGE SCALE GENOMIC DNA]</scope>
    <source>
        <strain evidence="2 3">PLHSC7-2</strain>
    </source>
</reference>
<comment type="caution">
    <text evidence="2">The sequence shown here is derived from an EMBL/GenBank/DDBJ whole genome shotgun (WGS) entry which is preliminary data.</text>
</comment>
<dbReference type="EMBL" id="QZCH01000036">
    <property type="protein sequence ID" value="RJG39204.1"/>
    <property type="molecule type" value="Genomic_DNA"/>
</dbReference>
<feature type="transmembrane region" description="Helical" evidence="1">
    <location>
        <begin position="426"/>
        <end position="446"/>
    </location>
</feature>
<gene>
    <name evidence="2" type="ORF">D1Z90_18515</name>
</gene>
<feature type="transmembrane region" description="Helical" evidence="1">
    <location>
        <begin position="486"/>
        <end position="510"/>
    </location>
</feature>
<reference evidence="2 3" key="1">
    <citation type="submission" date="2018-09" db="EMBL/GenBank/DDBJ databases">
        <authorList>
            <person name="Wang F."/>
        </authorList>
    </citation>
    <scope>NUCLEOTIDE SEQUENCE [LARGE SCALE GENOMIC DNA]</scope>
    <source>
        <strain evidence="2 3">PLHSC7-2</strain>
    </source>
</reference>
<feature type="transmembrane region" description="Helical" evidence="1">
    <location>
        <begin position="37"/>
        <end position="62"/>
    </location>
</feature>